<dbReference type="AlphaFoldDB" id="A0A7G3G815"/>
<dbReference type="Pfam" id="PF13546">
    <property type="entry name" value="DDE_5"/>
    <property type="match status" value="1"/>
</dbReference>
<evidence type="ECO:0000259" key="1">
    <source>
        <dbReference type="Pfam" id="PF13546"/>
    </source>
</evidence>
<keyword evidence="3" id="KW-1185">Reference proteome</keyword>
<sequence>MKLKELELYTDFLIATCGKATATGLADALDQEVSHDQVTRFLSAREYTSQDLWLNVKKSVRQIEREDACLIFDDTIQEKAYTDENDLICWHFDHCSGRSVKGINLLNALYYSQDVSIPVAFELVKKPIQFCDVATQSVKRASEITKNEQMRAIIQTCVNNQLKFKYVLTDSWFSAKENFEFIRQKKKHFISALKNNRLVALSLEDKKKGRFVHISSLELLDQQAVHGWLKGFDQEVLLVRRIFTNKDGSTGLLNLVCSDLALNGEQVATIYKKRWKVEEFHKSLKSNASLAKSPTRRVMTQNNHVFMSIYAVFKLESLKIKHKANHFALRAKLYIKATQQALAELQNLRTA</sequence>
<dbReference type="Proteomes" id="UP000515917">
    <property type="component" value="Chromosome"/>
</dbReference>
<reference evidence="2 3" key="1">
    <citation type="submission" date="2018-01" db="EMBL/GenBank/DDBJ databases">
        <title>Genome sequence of Iodobacter sp. strain PCH194 isolated from Indian Trans-Himalaya.</title>
        <authorList>
            <person name="Kumar V."/>
            <person name="Thakur V."/>
            <person name="Kumar S."/>
            <person name="Singh D."/>
        </authorList>
    </citation>
    <scope>NUCLEOTIDE SEQUENCE [LARGE SCALE GENOMIC DNA]</scope>
    <source>
        <strain evidence="2 3">PCH194</strain>
    </source>
</reference>
<evidence type="ECO:0000313" key="2">
    <source>
        <dbReference type="EMBL" id="QBC43461.1"/>
    </source>
</evidence>
<accession>A0A7G3G815</accession>
<dbReference type="SUPFAM" id="SSF53098">
    <property type="entry name" value="Ribonuclease H-like"/>
    <property type="match status" value="1"/>
</dbReference>
<dbReference type="EMBL" id="CP025781">
    <property type="protein sequence ID" value="QBC43461.1"/>
    <property type="molecule type" value="Genomic_DNA"/>
</dbReference>
<dbReference type="InterPro" id="IPR012337">
    <property type="entry name" value="RNaseH-like_sf"/>
</dbReference>
<name>A0A7G3G815_9NEIS</name>
<organism evidence="2 3">
    <name type="scientific">Iodobacter fluviatilis</name>
    <dbReference type="NCBI Taxonomy" id="537"/>
    <lineage>
        <taxon>Bacteria</taxon>
        <taxon>Pseudomonadati</taxon>
        <taxon>Pseudomonadota</taxon>
        <taxon>Betaproteobacteria</taxon>
        <taxon>Neisseriales</taxon>
        <taxon>Chitinibacteraceae</taxon>
        <taxon>Iodobacter</taxon>
    </lineage>
</organism>
<proteinExistence type="predicted"/>
<dbReference type="InterPro" id="IPR038721">
    <property type="entry name" value="IS701-like_DDE_dom"/>
</dbReference>
<dbReference type="KEGG" id="ifl:C1H71_07850"/>
<evidence type="ECO:0000313" key="3">
    <source>
        <dbReference type="Proteomes" id="UP000515917"/>
    </source>
</evidence>
<feature type="domain" description="Transposase IS701-like DDE" evidence="1">
    <location>
        <begin position="5"/>
        <end position="199"/>
    </location>
</feature>
<gene>
    <name evidence="2" type="ORF">C1H71_07850</name>
</gene>
<dbReference type="RefSeq" id="WP_130106040.1">
    <property type="nucleotide sequence ID" value="NZ_CP025781.1"/>
</dbReference>
<protein>
    <submittedName>
        <fullName evidence="2">IS701 family transposase</fullName>
    </submittedName>
</protein>